<dbReference type="InterPro" id="IPR009057">
    <property type="entry name" value="Homeodomain-like_sf"/>
</dbReference>
<gene>
    <name evidence="4" type="ORF">RFM42_14840</name>
</gene>
<feature type="DNA-binding region" description="H-T-H motif" evidence="2">
    <location>
        <begin position="30"/>
        <end position="49"/>
    </location>
</feature>
<dbReference type="Pfam" id="PF00440">
    <property type="entry name" value="TetR_N"/>
    <property type="match status" value="1"/>
</dbReference>
<organism evidence="4 5">
    <name type="scientific">Mesorhizobium vachelliae</name>
    <dbReference type="NCBI Taxonomy" id="3072309"/>
    <lineage>
        <taxon>Bacteria</taxon>
        <taxon>Pseudomonadati</taxon>
        <taxon>Pseudomonadota</taxon>
        <taxon>Alphaproteobacteria</taxon>
        <taxon>Hyphomicrobiales</taxon>
        <taxon>Phyllobacteriaceae</taxon>
        <taxon>Mesorhizobium</taxon>
    </lineage>
</organism>
<evidence type="ECO:0000256" key="2">
    <source>
        <dbReference type="PROSITE-ProRule" id="PRU00335"/>
    </source>
</evidence>
<feature type="domain" description="HTH tetR-type" evidence="3">
    <location>
        <begin position="7"/>
        <end position="67"/>
    </location>
</feature>
<evidence type="ECO:0000259" key="3">
    <source>
        <dbReference type="PROSITE" id="PS50977"/>
    </source>
</evidence>
<dbReference type="PANTHER" id="PTHR30055:SF226">
    <property type="entry name" value="HTH-TYPE TRANSCRIPTIONAL REGULATOR PKSA"/>
    <property type="match status" value="1"/>
</dbReference>
<dbReference type="PRINTS" id="PR00455">
    <property type="entry name" value="HTHTETR"/>
</dbReference>
<dbReference type="InterPro" id="IPR001647">
    <property type="entry name" value="HTH_TetR"/>
</dbReference>
<name>A0ABU5A4X3_9HYPH</name>
<protein>
    <submittedName>
        <fullName evidence="4">TetR/AcrR family transcriptional regulator</fullName>
    </submittedName>
</protein>
<evidence type="ECO:0000256" key="1">
    <source>
        <dbReference type="ARBA" id="ARBA00023125"/>
    </source>
</evidence>
<keyword evidence="1 2" id="KW-0238">DNA-binding</keyword>
<reference evidence="4 5" key="1">
    <citation type="submission" date="2023-08" db="EMBL/GenBank/DDBJ databases">
        <title>Implementing the SeqCode for naming new Mesorhizobium species isolated from Vachellia karroo root nodules.</title>
        <authorList>
            <person name="Van Lill M."/>
        </authorList>
    </citation>
    <scope>NUCLEOTIDE SEQUENCE [LARGE SCALE GENOMIC DNA]</scope>
    <source>
        <strain evidence="4 5">VK25D</strain>
    </source>
</reference>
<proteinExistence type="predicted"/>
<dbReference type="PANTHER" id="PTHR30055">
    <property type="entry name" value="HTH-TYPE TRANSCRIPTIONAL REGULATOR RUTR"/>
    <property type="match status" value="1"/>
</dbReference>
<dbReference type="EMBL" id="JAVIIQ010000005">
    <property type="protein sequence ID" value="MDX8532270.1"/>
    <property type="molecule type" value="Genomic_DNA"/>
</dbReference>
<keyword evidence="5" id="KW-1185">Reference proteome</keyword>
<accession>A0ABU5A4X3</accession>
<dbReference type="InterPro" id="IPR050109">
    <property type="entry name" value="HTH-type_TetR-like_transc_reg"/>
</dbReference>
<sequence length="201" mass="22210">MVQVKKAEVRGAILEAATQLFFENGYAGTSASEIGQRAGVAPSAIYTYFDSKLDLFFQVYSPWLKARLDQLERELKSIDGHRAKVQHIVATIWREIPNEQNFFANNLMQAVSTATPDDHYSGNLLEWCEQHVARMLKAAEPKPLHGIAHYSSMAHVLFMSFNGFVVGAYLGVRGEKTVPAIEAMTDLIVGASAPDLKPIKG</sequence>
<dbReference type="Proteomes" id="UP001285154">
    <property type="component" value="Unassembled WGS sequence"/>
</dbReference>
<evidence type="ECO:0000313" key="4">
    <source>
        <dbReference type="EMBL" id="MDX8532270.1"/>
    </source>
</evidence>
<dbReference type="RefSeq" id="WP_320248283.1">
    <property type="nucleotide sequence ID" value="NZ_JAVIIQ010000005.1"/>
</dbReference>
<dbReference type="SUPFAM" id="SSF46689">
    <property type="entry name" value="Homeodomain-like"/>
    <property type="match status" value="1"/>
</dbReference>
<dbReference type="PROSITE" id="PS50977">
    <property type="entry name" value="HTH_TETR_2"/>
    <property type="match status" value="1"/>
</dbReference>
<dbReference type="Gene3D" id="1.10.357.10">
    <property type="entry name" value="Tetracycline Repressor, domain 2"/>
    <property type="match status" value="1"/>
</dbReference>
<evidence type="ECO:0000313" key="5">
    <source>
        <dbReference type="Proteomes" id="UP001285154"/>
    </source>
</evidence>
<comment type="caution">
    <text evidence="4">The sequence shown here is derived from an EMBL/GenBank/DDBJ whole genome shotgun (WGS) entry which is preliminary data.</text>
</comment>